<reference evidence="1 2" key="1">
    <citation type="submission" date="2018-10" db="EMBL/GenBank/DDBJ databases">
        <authorList>
            <person name="Soria N.A."/>
            <person name="Batley M.G."/>
            <person name="Hanafy A."/>
            <person name="Singh N."/>
            <person name="Shaffer C.D."/>
            <person name="Weston-Hafer K.A."/>
            <person name="Russell D.A."/>
            <person name="Pope W.H."/>
            <person name="Jacobs-Sera D."/>
            <person name="Hendrix R.W."/>
            <person name="Hatfull G.F."/>
        </authorList>
    </citation>
    <scope>NUCLEOTIDE SEQUENCE [LARGE SCALE GENOMIC DNA]</scope>
</reference>
<dbReference type="GeneID" id="55612768"/>
<name>A0A3T0ICP3_9CAUD</name>
<dbReference type="Proteomes" id="UP000284334">
    <property type="component" value="Segment"/>
</dbReference>
<evidence type="ECO:0000313" key="2">
    <source>
        <dbReference type="Proteomes" id="UP000284334"/>
    </source>
</evidence>
<keyword evidence="2" id="KW-1185">Reference proteome</keyword>
<dbReference type="GO" id="GO:0003677">
    <property type="term" value="F:DNA binding"/>
    <property type="evidence" value="ECO:0007669"/>
    <property type="project" value="UniProtKB-KW"/>
</dbReference>
<dbReference type="RefSeq" id="YP_009842540.1">
    <property type="nucleotide sequence ID" value="NC_048742.1"/>
</dbReference>
<dbReference type="EMBL" id="MK061412">
    <property type="protein sequence ID" value="AZU97155.1"/>
    <property type="molecule type" value="Genomic_DNA"/>
</dbReference>
<protein>
    <submittedName>
        <fullName evidence="1">Helix-turn-helix DNA-binding domain protein</fullName>
    </submittedName>
</protein>
<sequence>MAVKKHLSRAWLYRQYIVLRRNVDDIAEECNVDRRTIYRQLNTFQIVKKR</sequence>
<dbReference type="KEGG" id="vg:55612768"/>
<evidence type="ECO:0000313" key="1">
    <source>
        <dbReference type="EMBL" id="AZU97155.1"/>
    </source>
</evidence>
<keyword evidence="1" id="KW-0238">DNA-binding</keyword>
<proteinExistence type="predicted"/>
<gene>
    <name evidence="1" type="primary">77</name>
    <name evidence="1" type="ORF">SEA_GILSON_77</name>
</gene>
<organism evidence="1 2">
    <name type="scientific">Streptomyces phage Gilson</name>
    <dbReference type="NCBI Taxonomy" id="2488789"/>
    <lineage>
        <taxon>Viruses</taxon>
        <taxon>Duplodnaviria</taxon>
        <taxon>Heunggongvirae</taxon>
        <taxon>Uroviricota</taxon>
        <taxon>Caudoviricetes</taxon>
        <taxon>Stanwilliamsviridae</taxon>
        <taxon>Loccivirinae</taxon>
        <taxon>Gilsonvirus</taxon>
        <taxon>Gilsonvirus gilson</taxon>
    </lineage>
</organism>
<accession>A0A3T0ICP3</accession>